<feature type="transmembrane region" description="Helical" evidence="6">
    <location>
        <begin position="123"/>
        <end position="147"/>
    </location>
</feature>
<dbReference type="RefSeq" id="WP_302110790.1">
    <property type="nucleotide sequence ID" value="NZ_JAUKTR010000006.1"/>
</dbReference>
<dbReference type="PANTHER" id="PTHR36838">
    <property type="entry name" value="AUXIN EFFLUX CARRIER FAMILY PROTEIN"/>
    <property type="match status" value="1"/>
</dbReference>
<evidence type="ECO:0000256" key="6">
    <source>
        <dbReference type="SAM" id="Phobius"/>
    </source>
</evidence>
<keyword evidence="8" id="KW-1185">Reference proteome</keyword>
<keyword evidence="5 6" id="KW-0472">Membrane</keyword>
<reference evidence="7" key="1">
    <citation type="submission" date="2023-07" db="EMBL/GenBank/DDBJ databases">
        <title>Brevundimonas soil sp. nov., isolated from the soil of chemical plant.</title>
        <authorList>
            <person name="Wu N."/>
        </authorList>
    </citation>
    <scope>NUCLEOTIDE SEQUENCE</scope>
    <source>
        <strain evidence="7">XZ-24</strain>
    </source>
</reference>
<sequence length="307" mass="31567">MTAILLGVAPVFGLIALGWALKARRFLMDEAWRPIERLVYFVLYPGFLIPTIWNADFSGLAAGPVGLASVSAVGIVALAAVLLKPLIRLPDASFTSVFQGVIRWNAFVFLPVALSVFGRDGAALGAVVVGSLIPFINILCVLVLSRWGEGQAGVAPRALARSLATNPVFMSCVVGLALNLLNVPRIPGVFEALQMLGAAGVPLGLIVAGSGLSFRGLALRPVTLASVTAVKMLALPVLMFLLAGLYGGDRVAQGVALLCGCAPGAAASYVLARQMGGDAPLMAGITAATTLAAAAVMPLMLILFGYG</sequence>
<feature type="transmembrane region" description="Helical" evidence="6">
    <location>
        <begin position="193"/>
        <end position="212"/>
    </location>
</feature>
<organism evidence="7 8">
    <name type="scientific">Peiella sedimenti</name>
    <dbReference type="NCBI Taxonomy" id="3061083"/>
    <lineage>
        <taxon>Bacteria</taxon>
        <taxon>Pseudomonadati</taxon>
        <taxon>Pseudomonadota</taxon>
        <taxon>Alphaproteobacteria</taxon>
        <taxon>Caulobacterales</taxon>
        <taxon>Caulobacteraceae</taxon>
        <taxon>Peiella</taxon>
    </lineage>
</organism>
<feature type="transmembrane region" description="Helical" evidence="6">
    <location>
        <begin position="284"/>
        <end position="306"/>
    </location>
</feature>
<dbReference type="Pfam" id="PF01758">
    <property type="entry name" value="SBF"/>
    <property type="match status" value="1"/>
</dbReference>
<accession>A0ABT8SQJ9</accession>
<keyword evidence="3 6" id="KW-0812">Transmembrane</keyword>
<evidence type="ECO:0000256" key="4">
    <source>
        <dbReference type="ARBA" id="ARBA00022989"/>
    </source>
</evidence>
<feature type="transmembrane region" description="Helical" evidence="6">
    <location>
        <begin position="6"/>
        <end position="23"/>
    </location>
</feature>
<evidence type="ECO:0000256" key="5">
    <source>
        <dbReference type="ARBA" id="ARBA00023136"/>
    </source>
</evidence>
<dbReference type="Proteomes" id="UP001169063">
    <property type="component" value="Unassembled WGS sequence"/>
</dbReference>
<evidence type="ECO:0000256" key="3">
    <source>
        <dbReference type="ARBA" id="ARBA00022692"/>
    </source>
</evidence>
<dbReference type="EMBL" id="JAUKTR010000006">
    <property type="protein sequence ID" value="MDO1560359.1"/>
    <property type="molecule type" value="Genomic_DNA"/>
</dbReference>
<feature type="transmembrane region" description="Helical" evidence="6">
    <location>
        <begin position="65"/>
        <end position="83"/>
    </location>
</feature>
<gene>
    <name evidence="7" type="ORF">Q0812_13065</name>
</gene>
<proteinExistence type="predicted"/>
<dbReference type="Gene3D" id="1.20.1530.20">
    <property type="match status" value="1"/>
</dbReference>
<dbReference type="PANTHER" id="PTHR36838:SF4">
    <property type="entry name" value="AUXIN EFFLUX CARRIER FAMILY PROTEIN"/>
    <property type="match status" value="1"/>
</dbReference>
<feature type="transmembrane region" description="Helical" evidence="6">
    <location>
        <begin position="95"/>
        <end position="117"/>
    </location>
</feature>
<dbReference type="InterPro" id="IPR002657">
    <property type="entry name" value="BilAc:Na_symport/Acr3"/>
</dbReference>
<dbReference type="InterPro" id="IPR038770">
    <property type="entry name" value="Na+/solute_symporter_sf"/>
</dbReference>
<keyword evidence="2" id="KW-0813">Transport</keyword>
<keyword evidence="4 6" id="KW-1133">Transmembrane helix</keyword>
<feature type="transmembrane region" description="Helical" evidence="6">
    <location>
        <begin position="35"/>
        <end position="53"/>
    </location>
</feature>
<evidence type="ECO:0000313" key="8">
    <source>
        <dbReference type="Proteomes" id="UP001169063"/>
    </source>
</evidence>
<evidence type="ECO:0000313" key="7">
    <source>
        <dbReference type="EMBL" id="MDO1560359.1"/>
    </source>
</evidence>
<evidence type="ECO:0000256" key="2">
    <source>
        <dbReference type="ARBA" id="ARBA00022448"/>
    </source>
</evidence>
<evidence type="ECO:0000256" key="1">
    <source>
        <dbReference type="ARBA" id="ARBA00004127"/>
    </source>
</evidence>
<comment type="subcellular location">
    <subcellularLocation>
        <location evidence="1">Endomembrane system</location>
        <topology evidence="1">Multi-pass membrane protein</topology>
    </subcellularLocation>
</comment>
<name>A0ABT8SQJ9_9CAUL</name>
<feature type="transmembrane region" description="Helical" evidence="6">
    <location>
        <begin position="251"/>
        <end position="272"/>
    </location>
</feature>
<comment type="caution">
    <text evidence="7">The sequence shown here is derived from an EMBL/GenBank/DDBJ whole genome shotgun (WGS) entry which is preliminary data.</text>
</comment>
<feature type="transmembrane region" description="Helical" evidence="6">
    <location>
        <begin position="159"/>
        <end position="181"/>
    </location>
</feature>
<protein>
    <submittedName>
        <fullName evidence="7">AEC family transporter</fullName>
    </submittedName>
</protein>
<feature type="transmembrane region" description="Helical" evidence="6">
    <location>
        <begin position="224"/>
        <end position="245"/>
    </location>
</feature>